<keyword evidence="2" id="KW-1185">Reference proteome</keyword>
<evidence type="ECO:0000313" key="1">
    <source>
        <dbReference type="EMBL" id="RAO65190.1"/>
    </source>
</evidence>
<dbReference type="InterPro" id="IPR053714">
    <property type="entry name" value="Iso_Racemase_Enz_sf"/>
</dbReference>
<dbReference type="RefSeq" id="XP_040729707.1">
    <property type="nucleotide sequence ID" value="XM_040873213.1"/>
</dbReference>
<comment type="caution">
    <text evidence="1">The sequence shown here is derived from an EMBL/GenBank/DDBJ whole genome shotgun (WGS) entry which is preliminary data.</text>
</comment>
<proteinExistence type="predicted"/>
<dbReference type="GeneID" id="63790419"/>
<organism evidence="1 2">
    <name type="scientific">Talaromyces amestolkiae</name>
    <dbReference type="NCBI Taxonomy" id="1196081"/>
    <lineage>
        <taxon>Eukaryota</taxon>
        <taxon>Fungi</taxon>
        <taxon>Dikarya</taxon>
        <taxon>Ascomycota</taxon>
        <taxon>Pezizomycotina</taxon>
        <taxon>Eurotiomycetes</taxon>
        <taxon>Eurotiomycetidae</taxon>
        <taxon>Eurotiales</taxon>
        <taxon>Trichocomaceae</taxon>
        <taxon>Talaromyces</taxon>
        <taxon>Talaromyces sect. Talaromyces</taxon>
    </lineage>
</organism>
<dbReference type="Proteomes" id="UP000249363">
    <property type="component" value="Unassembled WGS sequence"/>
</dbReference>
<dbReference type="Pfam" id="PF17645">
    <property type="entry name" value="Amdase"/>
    <property type="match status" value="1"/>
</dbReference>
<accession>A0A364KNR0</accession>
<protein>
    <recommendedName>
        <fullName evidence="3">Asp/Glu/hydantoin racemase</fullName>
    </recommendedName>
</protein>
<dbReference type="OrthoDB" id="414270at2759"/>
<dbReference type="PANTHER" id="PTHR40267:SF1">
    <property type="entry name" value="BLR3294 PROTEIN"/>
    <property type="match status" value="1"/>
</dbReference>
<dbReference type="InterPro" id="IPR026286">
    <property type="entry name" value="MaiA/AMDase"/>
</dbReference>
<dbReference type="AlphaFoldDB" id="A0A364KNR0"/>
<evidence type="ECO:0008006" key="3">
    <source>
        <dbReference type="Google" id="ProtNLM"/>
    </source>
</evidence>
<dbReference type="PANTHER" id="PTHR40267">
    <property type="entry name" value="BLR3294 PROTEIN"/>
    <property type="match status" value="1"/>
</dbReference>
<name>A0A364KNR0_TALAM</name>
<evidence type="ECO:0000313" key="2">
    <source>
        <dbReference type="Proteomes" id="UP000249363"/>
    </source>
</evidence>
<gene>
    <name evidence="1" type="ORF">BHQ10_001202</name>
</gene>
<sequence>MVKRIRLGILTPSSNTSLEPLTQSIISQLPNVSVHFSRFTVLKISLENDALAQFQNEKIIEAAKLLADAHVDMIGWSGTSSGWLGFAADEKLCEEITAATGIPSTTSVLALNRALQVLGEKELGLVTPYKDDVQEAIIKTYATIGIDCSKERHLGLFTNRHFADVTESTLDDMVAAVAAKDVKAISTFCTNLYAAQRGAVWEEKYGIILLDTVVTVVWEMLQLCGVDSSQIKGWGRLFSVPLKTEK</sequence>
<dbReference type="PIRSF" id="PIRSF015736">
    <property type="entry name" value="MI"/>
    <property type="match status" value="1"/>
</dbReference>
<reference evidence="1 2" key="1">
    <citation type="journal article" date="2017" name="Biotechnol. Biofuels">
        <title>Differential beta-glucosidase expression as a function of carbon source availability in Talaromyces amestolkiae: a genomic and proteomic approach.</title>
        <authorList>
            <person name="de Eugenio L.I."/>
            <person name="Mendez-Liter J.A."/>
            <person name="Nieto-Dominguez M."/>
            <person name="Alonso L."/>
            <person name="Gil-Munoz J."/>
            <person name="Barriuso J."/>
            <person name="Prieto A."/>
            <person name="Martinez M.J."/>
        </authorList>
    </citation>
    <scope>NUCLEOTIDE SEQUENCE [LARGE SCALE GENOMIC DNA]</scope>
    <source>
        <strain evidence="1 2">CIB</strain>
    </source>
</reference>
<dbReference type="STRING" id="1196081.A0A364KNR0"/>
<dbReference type="EMBL" id="MIKG01000001">
    <property type="protein sequence ID" value="RAO65190.1"/>
    <property type="molecule type" value="Genomic_DNA"/>
</dbReference>
<dbReference type="Gene3D" id="3.40.50.12500">
    <property type="match status" value="1"/>
</dbReference>